<evidence type="ECO:0000256" key="4">
    <source>
        <dbReference type="ARBA" id="ARBA00023163"/>
    </source>
</evidence>
<dbReference type="InterPro" id="IPR000847">
    <property type="entry name" value="LysR_HTH_N"/>
</dbReference>
<evidence type="ECO:0000256" key="3">
    <source>
        <dbReference type="ARBA" id="ARBA00023125"/>
    </source>
</evidence>
<dbReference type="SUPFAM" id="SSF53850">
    <property type="entry name" value="Periplasmic binding protein-like II"/>
    <property type="match status" value="1"/>
</dbReference>
<feature type="domain" description="HTH lysR-type" evidence="5">
    <location>
        <begin position="12"/>
        <end position="69"/>
    </location>
</feature>
<proteinExistence type="inferred from homology"/>
<keyword evidence="7" id="KW-1185">Reference proteome</keyword>
<dbReference type="Pfam" id="PF03466">
    <property type="entry name" value="LysR_substrate"/>
    <property type="match status" value="1"/>
</dbReference>
<dbReference type="PANTHER" id="PTHR30126:SF5">
    <property type="entry name" value="HTH-TYPE TRANSCRIPTIONAL ACTIVATOR CMPR"/>
    <property type="match status" value="1"/>
</dbReference>
<dbReference type="SUPFAM" id="SSF46785">
    <property type="entry name" value="Winged helix' DNA-binding domain"/>
    <property type="match status" value="1"/>
</dbReference>
<dbReference type="Proteomes" id="UP001139095">
    <property type="component" value="Unassembled WGS sequence"/>
</dbReference>
<reference evidence="6" key="1">
    <citation type="submission" date="2021-10" db="EMBL/GenBank/DDBJ databases">
        <title>Marinomonas pontica sp. nov., isolated from the Black Sea.</title>
        <authorList>
            <person name="Zhao L.-H."/>
            <person name="Xue J.-H."/>
        </authorList>
    </citation>
    <scope>NUCLEOTIDE SEQUENCE</scope>
    <source>
        <strain evidence="6">E8</strain>
    </source>
</reference>
<dbReference type="PROSITE" id="PS50931">
    <property type="entry name" value="HTH_LYSR"/>
    <property type="match status" value="1"/>
</dbReference>
<evidence type="ECO:0000259" key="5">
    <source>
        <dbReference type="PROSITE" id="PS50931"/>
    </source>
</evidence>
<dbReference type="InterPro" id="IPR005119">
    <property type="entry name" value="LysR_subst-bd"/>
</dbReference>
<keyword evidence="4" id="KW-0804">Transcription</keyword>
<name>A0A9X1ING2_9GAMM</name>
<comment type="similarity">
    <text evidence="1">Belongs to the LysR transcriptional regulatory family.</text>
</comment>
<dbReference type="GO" id="GO:0003700">
    <property type="term" value="F:DNA-binding transcription factor activity"/>
    <property type="evidence" value="ECO:0007669"/>
    <property type="project" value="InterPro"/>
</dbReference>
<dbReference type="PANTHER" id="PTHR30126">
    <property type="entry name" value="HTH-TYPE TRANSCRIPTIONAL REGULATOR"/>
    <property type="match status" value="1"/>
</dbReference>
<keyword evidence="3" id="KW-0238">DNA-binding</keyword>
<dbReference type="RefSeq" id="WP_226753914.1">
    <property type="nucleotide sequence ID" value="NZ_JAJATW010000007.1"/>
</dbReference>
<dbReference type="InterPro" id="IPR036390">
    <property type="entry name" value="WH_DNA-bd_sf"/>
</dbReference>
<evidence type="ECO:0000256" key="1">
    <source>
        <dbReference type="ARBA" id="ARBA00009437"/>
    </source>
</evidence>
<evidence type="ECO:0000256" key="2">
    <source>
        <dbReference type="ARBA" id="ARBA00023015"/>
    </source>
</evidence>
<evidence type="ECO:0000313" key="7">
    <source>
        <dbReference type="Proteomes" id="UP001139095"/>
    </source>
</evidence>
<protein>
    <submittedName>
        <fullName evidence="6">LysR family transcriptional regulator</fullName>
    </submittedName>
</protein>
<keyword evidence="2" id="KW-0805">Transcription regulation</keyword>
<dbReference type="GO" id="GO:0000976">
    <property type="term" value="F:transcription cis-regulatory region binding"/>
    <property type="evidence" value="ECO:0007669"/>
    <property type="project" value="TreeGrafter"/>
</dbReference>
<dbReference type="PRINTS" id="PR00039">
    <property type="entry name" value="HTHLYSR"/>
</dbReference>
<dbReference type="InterPro" id="IPR036388">
    <property type="entry name" value="WH-like_DNA-bd_sf"/>
</dbReference>
<comment type="caution">
    <text evidence="6">The sequence shown here is derived from an EMBL/GenBank/DDBJ whole genome shotgun (WGS) entry which is preliminary data.</text>
</comment>
<evidence type="ECO:0000313" key="6">
    <source>
        <dbReference type="EMBL" id="MCB5161541.1"/>
    </source>
</evidence>
<sequence>MPQSIQSLVSRLTFRQLQVFNSVYELRSYSRAGDMLGLSQPAVSNQIRQLENALEQPLFEYLGRQLYSTPTAERLAQCVAGMFDEIQRFQQDISTQQGLIAGQLTLVAVSTAQYIVPYLLRAYTNLHPNVTINVKVMNRAAAIARLSDHHDELVIMGMVPNDKPVFSLPFLDNELIPVAPQGHPILTASPVTLHHFLEQGILLRESGSGNRLALELHCQKQRIRLQASMEIGSNDAIKHAVIAGLGVAVLPRLGILSELALGTLVEVPIKDFPLRRSWCLIHPQGHHPTPAMRSFIDYVQQNINPFGQMFARMKALP</sequence>
<organism evidence="6 7">
    <name type="scientific">Marinomonas algarum</name>
    <dbReference type="NCBI Taxonomy" id="2883105"/>
    <lineage>
        <taxon>Bacteria</taxon>
        <taxon>Pseudomonadati</taxon>
        <taxon>Pseudomonadota</taxon>
        <taxon>Gammaproteobacteria</taxon>
        <taxon>Oceanospirillales</taxon>
        <taxon>Oceanospirillaceae</taxon>
        <taxon>Marinomonas</taxon>
    </lineage>
</organism>
<dbReference type="Gene3D" id="3.40.190.290">
    <property type="match status" value="1"/>
</dbReference>
<accession>A0A9X1ING2</accession>
<dbReference type="Pfam" id="PF00126">
    <property type="entry name" value="HTH_1"/>
    <property type="match status" value="1"/>
</dbReference>
<dbReference type="Gene3D" id="1.10.10.10">
    <property type="entry name" value="Winged helix-like DNA-binding domain superfamily/Winged helix DNA-binding domain"/>
    <property type="match status" value="1"/>
</dbReference>
<dbReference type="EMBL" id="JAJATW010000007">
    <property type="protein sequence ID" value="MCB5161541.1"/>
    <property type="molecule type" value="Genomic_DNA"/>
</dbReference>
<gene>
    <name evidence="6" type="ORF">LG368_06460</name>
</gene>
<dbReference type="AlphaFoldDB" id="A0A9X1ING2"/>